<gene>
    <name evidence="2" type="ORF">GCM10010917_07990</name>
</gene>
<reference evidence="3" key="1">
    <citation type="journal article" date="2019" name="Int. J. Syst. Evol. Microbiol.">
        <title>The Global Catalogue of Microorganisms (GCM) 10K type strain sequencing project: providing services to taxonomists for standard genome sequencing and annotation.</title>
        <authorList>
            <consortium name="The Broad Institute Genomics Platform"/>
            <consortium name="The Broad Institute Genome Sequencing Center for Infectious Disease"/>
            <person name="Wu L."/>
            <person name="Ma J."/>
        </authorList>
    </citation>
    <scope>NUCLEOTIDE SEQUENCE [LARGE SCALE GENOMIC DNA]</scope>
    <source>
        <strain evidence="3">CGMCC 1.15044</strain>
    </source>
</reference>
<comment type="caution">
    <text evidence="2">The sequence shown here is derived from an EMBL/GenBank/DDBJ whole genome shotgun (WGS) entry which is preliminary data.</text>
</comment>
<evidence type="ECO:0000313" key="3">
    <source>
        <dbReference type="Proteomes" id="UP000609323"/>
    </source>
</evidence>
<dbReference type="EMBL" id="BMHF01000001">
    <property type="protein sequence ID" value="GGA25471.1"/>
    <property type="molecule type" value="Genomic_DNA"/>
</dbReference>
<protein>
    <submittedName>
        <fullName evidence="2">Uncharacterized protein</fullName>
    </submittedName>
</protein>
<proteinExistence type="predicted"/>
<feature type="transmembrane region" description="Helical" evidence="1">
    <location>
        <begin position="46"/>
        <end position="67"/>
    </location>
</feature>
<name>A0ABQ1FRS2_9BACL</name>
<keyword evidence="1" id="KW-0472">Membrane</keyword>
<feature type="transmembrane region" description="Helical" evidence="1">
    <location>
        <begin position="7"/>
        <end position="26"/>
    </location>
</feature>
<accession>A0ABQ1FRS2</accession>
<keyword evidence="3" id="KW-1185">Reference proteome</keyword>
<sequence>MGLAPKVVAFTVLFPLAVEFVLAVYMDIDAKTTTAAANKVFTFRKVIFLFLFFPGLLCFSIHTLASLQSTLSTNNRII</sequence>
<dbReference type="Proteomes" id="UP000609323">
    <property type="component" value="Unassembled WGS sequence"/>
</dbReference>
<evidence type="ECO:0000313" key="2">
    <source>
        <dbReference type="EMBL" id="GGA25471.1"/>
    </source>
</evidence>
<keyword evidence="1" id="KW-0812">Transmembrane</keyword>
<evidence type="ECO:0000256" key="1">
    <source>
        <dbReference type="SAM" id="Phobius"/>
    </source>
</evidence>
<organism evidence="2 3">
    <name type="scientific">Paenibacillus physcomitrellae</name>
    <dbReference type="NCBI Taxonomy" id="1619311"/>
    <lineage>
        <taxon>Bacteria</taxon>
        <taxon>Bacillati</taxon>
        <taxon>Bacillota</taxon>
        <taxon>Bacilli</taxon>
        <taxon>Bacillales</taxon>
        <taxon>Paenibacillaceae</taxon>
        <taxon>Paenibacillus</taxon>
    </lineage>
</organism>
<keyword evidence="1" id="KW-1133">Transmembrane helix</keyword>